<dbReference type="GO" id="GO:0016818">
    <property type="term" value="F:hydrolase activity, acting on acid anhydrides, in phosphorus-containing anhydrides"/>
    <property type="evidence" value="ECO:0007669"/>
    <property type="project" value="InterPro"/>
</dbReference>
<accession>A0A6M3KVU8</accession>
<evidence type="ECO:0000256" key="2">
    <source>
        <dbReference type="ARBA" id="ARBA00022801"/>
    </source>
</evidence>
<evidence type="ECO:0000256" key="1">
    <source>
        <dbReference type="ARBA" id="ARBA00022723"/>
    </source>
</evidence>
<dbReference type="AlphaFoldDB" id="A0A6M3KVU8"/>
<keyword evidence="2" id="KW-0378">Hydrolase</keyword>
<dbReference type="Gene3D" id="3.30.70.2330">
    <property type="match status" value="1"/>
</dbReference>
<dbReference type="Pfam" id="PF08797">
    <property type="entry name" value="HIRAN"/>
    <property type="match status" value="1"/>
</dbReference>
<name>A0A6M3KVU8_9ZZZZ</name>
<gene>
    <name evidence="4" type="ORF">MM415B02098_0018</name>
</gene>
<dbReference type="SMART" id="SM00910">
    <property type="entry name" value="HIRAN"/>
    <property type="match status" value="1"/>
</dbReference>
<evidence type="ECO:0000313" key="4">
    <source>
        <dbReference type="EMBL" id="QJA86313.1"/>
    </source>
</evidence>
<organism evidence="4">
    <name type="scientific">viral metagenome</name>
    <dbReference type="NCBI Taxonomy" id="1070528"/>
    <lineage>
        <taxon>unclassified sequences</taxon>
        <taxon>metagenomes</taxon>
        <taxon>organismal metagenomes</taxon>
    </lineage>
</organism>
<dbReference type="GO" id="GO:0003676">
    <property type="term" value="F:nucleic acid binding"/>
    <property type="evidence" value="ECO:0007669"/>
    <property type="project" value="InterPro"/>
</dbReference>
<proteinExistence type="predicted"/>
<keyword evidence="1" id="KW-0479">Metal-binding</keyword>
<protein>
    <submittedName>
        <fullName evidence="4">Putative HIRAN domain containing protein</fullName>
    </submittedName>
</protein>
<feature type="domain" description="HIRAN" evidence="3">
    <location>
        <begin position="2"/>
        <end position="106"/>
    </location>
</feature>
<reference evidence="4" key="1">
    <citation type="submission" date="2020-03" db="EMBL/GenBank/DDBJ databases">
        <title>The deep terrestrial virosphere.</title>
        <authorList>
            <person name="Holmfeldt K."/>
            <person name="Nilsson E."/>
            <person name="Simone D."/>
            <person name="Lopez-Fernandez M."/>
            <person name="Wu X."/>
            <person name="de Brujin I."/>
            <person name="Lundin D."/>
            <person name="Andersson A."/>
            <person name="Bertilsson S."/>
            <person name="Dopson M."/>
        </authorList>
    </citation>
    <scope>NUCLEOTIDE SEQUENCE</scope>
    <source>
        <strain evidence="4">MM415B02098</strain>
    </source>
</reference>
<dbReference type="EMBL" id="MT142628">
    <property type="protein sequence ID" value="QJA86313.1"/>
    <property type="molecule type" value="Genomic_DNA"/>
</dbReference>
<dbReference type="InterPro" id="IPR014905">
    <property type="entry name" value="HIRAN"/>
</dbReference>
<sequence>MNRSFFIAGVQFRPTDEIKRAMNKIKEDDNLLLETEPTNKYDPNAVKIIFADEFEGLEMIFLGYVPKKFSAEVSALLEAGVELECIVEVVNSAAKPWEMCKVVVREVE</sequence>
<evidence type="ECO:0000259" key="3">
    <source>
        <dbReference type="SMART" id="SM00910"/>
    </source>
</evidence>
<dbReference type="GO" id="GO:0008270">
    <property type="term" value="F:zinc ion binding"/>
    <property type="evidence" value="ECO:0007669"/>
    <property type="project" value="InterPro"/>
</dbReference>